<evidence type="ECO:0000313" key="3">
    <source>
        <dbReference type="Proteomes" id="UP000236248"/>
    </source>
</evidence>
<keyword evidence="3" id="KW-1185">Reference proteome</keyword>
<name>A0A2K5ANU4_9ARCH</name>
<proteinExistence type="predicted"/>
<evidence type="ECO:0000256" key="1">
    <source>
        <dbReference type="SAM" id="Phobius"/>
    </source>
</evidence>
<dbReference type="GeneID" id="41594221"/>
<keyword evidence="1" id="KW-0472">Membrane</keyword>
<dbReference type="AlphaFoldDB" id="A0A2K5ANU4"/>
<reference evidence="3" key="1">
    <citation type="submission" date="2018-01" db="EMBL/GenBank/DDBJ databases">
        <authorList>
            <person name="Kerou L M."/>
        </authorList>
    </citation>
    <scope>NUCLEOTIDE SEQUENCE [LARGE SCALE GENOMIC DNA]</scope>
    <source>
        <strain evidence="3">SCU2</strain>
    </source>
</reference>
<accession>A0A2K5ANU4</accession>
<dbReference type="RefSeq" id="WP_103286392.1">
    <property type="nucleotide sequence ID" value="NZ_LT981265.1"/>
</dbReference>
<keyword evidence="1" id="KW-1133">Transmembrane helix</keyword>
<dbReference type="Proteomes" id="UP000236248">
    <property type="component" value="Chromosome NCAV"/>
</dbReference>
<sequence length="857" mass="94425">MDLEGGITASMQVVAFLLIIIFCSYMLAIPVLEYDRSMFYKVDEHTDKYWNGYEWVYILYPLQMGVAEATSAIPSDVSDGHVRSNGNAYSNDAVMIVGDDESDKAYRSFVKFPISSLHGKVLKSAELKLTIERSIQNGSAYTSEPFDNPRLGDTRVIHINDYVTLDGSDFNAPSIGNDPGVLIPANTNPNSRIVSISVHAAMQDDINNARNFTTYMIRTANNTDDDNRRDQWHFYTRNSGANAPRIEYTLAFTKDVREQVKLGEHDLLTRSVVSSRNATITLHALDSRSIGHSRLIVDAQSIEDMLVRNIVISEFFSDSISMLDDLIRKISAYIVVYDMLDARDIFARYSSMPRSILEPMLVSDTLARLLSATRDALVTPTITDNISMGFLLNIIDHTSISEVLTFNISYTKFILDSVSVIADTNSYISFLRVLQDTLGSSDLANYILNLVVRDVMDGIVVIDEVSRLSRFSRVLDEPLAIGDDVERMISSMSRVLLEPVSTVDLLSNVISFQRDIGTLLSIEAVRVVDSLSRSVDVVKGIVDGVNATDDSPSLYNGFVRFLDESIGVDGILGRVVELTVQMVESTSINYILSSYTTYFVRLVDGVDALISMVASTVVGGSSNTGTDNVSGGIGAGGAGTVLGRSTFITVDISSLNDNILVEGFLMDREGVVVPFNTTLSITLVEGASDARYRSEAEVVDGRYSISIPIDELFNTIAPNSAEIRIRAIVTFDGAEYALQGIRYLYLPSSEESSEVRVERGLVFEAPAFNIVPSSVRYSGERLLIIYVENDTADDINSLRIAVSEGKVLKVKVSRNWKVSVGDDILLEGVDGHVLKQGKRLMIFMLKQGHLNYTVTAP</sequence>
<dbReference type="KEGG" id="ncv:NCAV_0116"/>
<evidence type="ECO:0000313" key="2">
    <source>
        <dbReference type="EMBL" id="SPC33316.1"/>
    </source>
</evidence>
<dbReference type="EMBL" id="LT981265">
    <property type="protein sequence ID" value="SPC33316.1"/>
    <property type="molecule type" value="Genomic_DNA"/>
</dbReference>
<organism evidence="2 3">
    <name type="scientific">Candidatus Nitrosocaldus cavascurensis</name>
    <dbReference type="NCBI Taxonomy" id="2058097"/>
    <lineage>
        <taxon>Archaea</taxon>
        <taxon>Nitrososphaerota</taxon>
        <taxon>Nitrososphaeria</taxon>
        <taxon>Candidatus Nitrosocaldales</taxon>
        <taxon>Candidatus Nitrosocaldaceae</taxon>
        <taxon>Candidatus Nitrosocaldus</taxon>
    </lineage>
</organism>
<gene>
    <name evidence="2" type="ORF">NCAV_0116</name>
</gene>
<feature type="transmembrane region" description="Helical" evidence="1">
    <location>
        <begin position="12"/>
        <end position="32"/>
    </location>
</feature>
<keyword evidence="1" id="KW-0812">Transmembrane</keyword>
<dbReference type="NCBIfam" id="NF033679">
    <property type="entry name" value="DNRLRE_dom"/>
    <property type="match status" value="1"/>
</dbReference>
<protein>
    <submittedName>
        <fullName evidence="2">Uncharacterized protein</fullName>
    </submittedName>
</protein>